<evidence type="ECO:0000313" key="4">
    <source>
        <dbReference type="RefSeq" id="XP_006825633.1"/>
    </source>
</evidence>
<dbReference type="SMART" id="SM00164">
    <property type="entry name" value="TBC"/>
    <property type="match status" value="1"/>
</dbReference>
<dbReference type="InterPro" id="IPR000195">
    <property type="entry name" value="Rab-GAP-TBC_dom"/>
</dbReference>
<feature type="region of interest" description="Disordered" evidence="1">
    <location>
        <begin position="357"/>
        <end position="471"/>
    </location>
</feature>
<dbReference type="InterPro" id="IPR050302">
    <property type="entry name" value="Rab_GAP_TBC_domain"/>
</dbReference>
<evidence type="ECO:0000256" key="1">
    <source>
        <dbReference type="SAM" id="MobiDB-lite"/>
    </source>
</evidence>
<accession>A0ABM0N042</accession>
<dbReference type="Pfam" id="PF00566">
    <property type="entry name" value="RabGAP-TBC"/>
    <property type="match status" value="1"/>
</dbReference>
<organism evidence="3 4">
    <name type="scientific">Saccoglossus kowalevskii</name>
    <name type="common">Acorn worm</name>
    <dbReference type="NCBI Taxonomy" id="10224"/>
    <lineage>
        <taxon>Eukaryota</taxon>
        <taxon>Metazoa</taxon>
        <taxon>Hemichordata</taxon>
        <taxon>Enteropneusta</taxon>
        <taxon>Harrimaniidae</taxon>
        <taxon>Saccoglossus</taxon>
    </lineage>
</organism>
<keyword evidence="3" id="KW-1185">Reference proteome</keyword>
<protein>
    <submittedName>
        <fullName evidence="4">TBC1 domain family member 10B-like</fullName>
    </submittedName>
</protein>
<dbReference type="PROSITE" id="PS50086">
    <property type="entry name" value="TBC_RABGAP"/>
    <property type="match status" value="1"/>
</dbReference>
<feature type="compositionally biased region" description="Polar residues" evidence="1">
    <location>
        <begin position="397"/>
        <end position="410"/>
    </location>
</feature>
<evidence type="ECO:0000313" key="3">
    <source>
        <dbReference type="Proteomes" id="UP000694865"/>
    </source>
</evidence>
<dbReference type="GeneID" id="102801932"/>
<feature type="compositionally biased region" description="Basic and acidic residues" evidence="1">
    <location>
        <begin position="450"/>
        <end position="460"/>
    </location>
</feature>
<feature type="compositionally biased region" description="Low complexity" evidence="1">
    <location>
        <begin position="440"/>
        <end position="449"/>
    </location>
</feature>
<feature type="domain" description="Rab-GAP TBC" evidence="2">
    <location>
        <begin position="103"/>
        <end position="291"/>
    </location>
</feature>
<evidence type="ECO:0000259" key="2">
    <source>
        <dbReference type="PROSITE" id="PS50086"/>
    </source>
</evidence>
<dbReference type="Gene3D" id="1.10.10.750">
    <property type="entry name" value="Ypt/Rab-GAP domain of gyp1p, domain 1"/>
    <property type="match status" value="1"/>
</dbReference>
<proteinExistence type="predicted"/>
<name>A0ABM0N042_SACKO</name>
<dbReference type="PANTHER" id="PTHR47219">
    <property type="entry name" value="RAB GTPASE-ACTIVATING PROTEIN 1-LIKE"/>
    <property type="match status" value="1"/>
</dbReference>
<dbReference type="Gene3D" id="1.10.472.80">
    <property type="entry name" value="Ypt/Rab-GAP domain of gyp1p, domain 3"/>
    <property type="match status" value="1"/>
</dbReference>
<dbReference type="SUPFAM" id="SSF47923">
    <property type="entry name" value="Ypt/Rab-GAP domain of gyp1p"/>
    <property type="match status" value="2"/>
</dbReference>
<dbReference type="InterPro" id="IPR035969">
    <property type="entry name" value="Rab-GAP_TBC_sf"/>
</dbReference>
<dbReference type="Proteomes" id="UP000694865">
    <property type="component" value="Unplaced"/>
</dbReference>
<reference evidence="4" key="1">
    <citation type="submission" date="2025-08" db="UniProtKB">
        <authorList>
            <consortium name="RefSeq"/>
        </authorList>
    </citation>
    <scope>IDENTIFICATION</scope>
    <source>
        <tissue evidence="4">Testes</tissue>
    </source>
</reference>
<sequence length="471" mass="53987">MEVAMNHDEENDRLDTVSTVDSDDDYNSVYNGSIRGSMSSLVGPRPPDRFGFMGGKQYTEKGDIEIPVEVLRKRESKWLEMLDNWDYWMGKKFKKVKQRCRKGIPISLRARAWQYLSGSKKMMERNKGKFDEIDAMPGDPRWVDDIQKDLDRQFPWHEMFAERGGYGQQDLFRVLKAYSIHNTRDGYCQAMAPIAATLLMHMPAEQAFWTLVCICDNYLVDYFSPGLEAVQVDGDVLFALLKKVLPYTYKHLKKCRVEPILYMTEWFMCLFSRTLPWASVLRVWDMIFCEGVKVMFRIALVIFRYTLGRSDQMAQCPGLYEILDKLRNIPEEVTEEEFLVRESLKLRVNERDMVREHQLHRAKRRANQSRLDGRTAAKANSDGRSGAHNLEKIDGQKSGSKPKSDGQSGARSFERLDGRSGAHAFARSASQDGAYGVLGSPSSTASSDSSRYESRSREFLAENDIGMPDVS</sequence>
<gene>
    <name evidence="4" type="primary">LOC102801932</name>
</gene>
<dbReference type="RefSeq" id="XP_006825633.1">
    <property type="nucleotide sequence ID" value="XM_006825570.1"/>
</dbReference>
<dbReference type="PANTHER" id="PTHR47219:SF4">
    <property type="entry name" value="TBC1 DOMAIN FAMILY MEMBER 10A"/>
    <property type="match status" value="1"/>
</dbReference>
<dbReference type="Gene3D" id="1.10.8.270">
    <property type="entry name" value="putative rabgap domain of human tbc1 domain family member 14 like domains"/>
    <property type="match status" value="1"/>
</dbReference>